<dbReference type="InterPro" id="IPR020103">
    <property type="entry name" value="PsdUridine_synth_cat_dom_sf"/>
</dbReference>
<dbReference type="CDD" id="cd02553">
    <property type="entry name" value="PseudoU_synth_RsuA"/>
    <property type="match status" value="1"/>
</dbReference>
<dbReference type="Proteomes" id="UP000531840">
    <property type="component" value="Unassembled WGS sequence"/>
</dbReference>
<protein>
    <recommendedName>
        <fullName evidence="5">Pseudouridine synthase</fullName>
        <ecNumber evidence="5">5.4.99.-</ecNumber>
    </recommendedName>
</protein>
<dbReference type="InterPro" id="IPR042092">
    <property type="entry name" value="PsdUridine_s_RsuA/RluB/E/F_cat"/>
</dbReference>
<dbReference type="Gene3D" id="3.30.70.580">
    <property type="entry name" value="Pseudouridine synthase I, catalytic domain, N-terminal subdomain"/>
    <property type="match status" value="1"/>
</dbReference>
<dbReference type="NCBIfam" id="TIGR00093">
    <property type="entry name" value="pseudouridine synthase"/>
    <property type="match status" value="1"/>
</dbReference>
<organism evidence="7 8">
    <name type="scientific">Gemelliphila palaticanis</name>
    <dbReference type="NCBI Taxonomy" id="81950"/>
    <lineage>
        <taxon>Bacteria</taxon>
        <taxon>Bacillati</taxon>
        <taxon>Bacillota</taxon>
        <taxon>Bacilli</taxon>
        <taxon>Bacillales</taxon>
        <taxon>Gemellaceae</taxon>
        <taxon>Gemelliphila</taxon>
    </lineage>
</organism>
<accession>A0ABX2T399</accession>
<reference evidence="7 8" key="1">
    <citation type="submission" date="2020-07" db="EMBL/GenBank/DDBJ databases">
        <title>MOT database genomes.</title>
        <authorList>
            <person name="Joseph S."/>
            <person name="Aduse-Opoku J."/>
            <person name="Hashim A."/>
            <person name="Wade W."/>
            <person name="Curtis M."/>
        </authorList>
    </citation>
    <scope>NUCLEOTIDE SEQUENCE [LARGE SCALE GENOMIC DNA]</scope>
    <source>
        <strain evidence="7 8">CIP 106318</strain>
    </source>
</reference>
<gene>
    <name evidence="7" type="ORF">HZY85_07195</name>
</gene>
<dbReference type="Pfam" id="PF01479">
    <property type="entry name" value="S4"/>
    <property type="match status" value="1"/>
</dbReference>
<evidence type="ECO:0000256" key="4">
    <source>
        <dbReference type="PROSITE-ProRule" id="PRU00182"/>
    </source>
</evidence>
<dbReference type="Pfam" id="PF00849">
    <property type="entry name" value="PseudoU_synth_2"/>
    <property type="match status" value="1"/>
</dbReference>
<feature type="domain" description="RNA-binding S4" evidence="6">
    <location>
        <begin position="1"/>
        <end position="59"/>
    </location>
</feature>
<evidence type="ECO:0000259" key="6">
    <source>
        <dbReference type="SMART" id="SM00363"/>
    </source>
</evidence>
<dbReference type="SUPFAM" id="SSF55174">
    <property type="entry name" value="Alpha-L RNA-binding motif"/>
    <property type="match status" value="1"/>
</dbReference>
<comment type="caution">
    <text evidence="7">The sequence shown here is derived from an EMBL/GenBank/DDBJ whole genome shotgun (WGS) entry which is preliminary data.</text>
</comment>
<dbReference type="InterPro" id="IPR006145">
    <property type="entry name" value="PsdUridine_synth_RsuA/RluA"/>
</dbReference>
<keyword evidence="2 4" id="KW-0694">RNA-binding</keyword>
<dbReference type="InterPro" id="IPR020094">
    <property type="entry name" value="TruA/RsuA/RluB/E/F_N"/>
</dbReference>
<dbReference type="Gene3D" id="3.10.290.10">
    <property type="entry name" value="RNA-binding S4 domain"/>
    <property type="match status" value="1"/>
</dbReference>
<evidence type="ECO:0000256" key="1">
    <source>
        <dbReference type="ARBA" id="ARBA00008348"/>
    </source>
</evidence>
<comment type="similarity">
    <text evidence="1 5">Belongs to the pseudouridine synthase RsuA family.</text>
</comment>
<evidence type="ECO:0000256" key="3">
    <source>
        <dbReference type="ARBA" id="ARBA00023235"/>
    </source>
</evidence>
<dbReference type="InterPro" id="IPR018496">
    <property type="entry name" value="PsdUridine_synth_RsuA/RluB_CS"/>
</dbReference>
<dbReference type="EMBL" id="JACBYF010000019">
    <property type="protein sequence ID" value="NYS47954.1"/>
    <property type="molecule type" value="Genomic_DNA"/>
</dbReference>
<dbReference type="SUPFAM" id="SSF55120">
    <property type="entry name" value="Pseudouridine synthase"/>
    <property type="match status" value="1"/>
</dbReference>
<dbReference type="PANTHER" id="PTHR47683:SF4">
    <property type="entry name" value="PSEUDOURIDINE SYNTHASE"/>
    <property type="match status" value="1"/>
</dbReference>
<proteinExistence type="inferred from homology"/>
<evidence type="ECO:0000256" key="5">
    <source>
        <dbReference type="RuleBase" id="RU003887"/>
    </source>
</evidence>
<dbReference type="InterPro" id="IPR000748">
    <property type="entry name" value="PsdUridine_synth_RsuA/RluB/E/F"/>
</dbReference>
<evidence type="ECO:0000313" key="7">
    <source>
        <dbReference type="EMBL" id="NYS47954.1"/>
    </source>
</evidence>
<name>A0ABX2T399_9BACL</name>
<dbReference type="Gene3D" id="3.30.70.1560">
    <property type="entry name" value="Alpha-L RNA-binding motif"/>
    <property type="match status" value="1"/>
</dbReference>
<dbReference type="InterPro" id="IPR002942">
    <property type="entry name" value="S4_RNA-bd"/>
</dbReference>
<keyword evidence="8" id="KW-1185">Reference proteome</keyword>
<dbReference type="CDD" id="cd00165">
    <property type="entry name" value="S4"/>
    <property type="match status" value="1"/>
</dbReference>
<dbReference type="PANTHER" id="PTHR47683">
    <property type="entry name" value="PSEUDOURIDINE SYNTHASE FAMILY PROTEIN-RELATED"/>
    <property type="match status" value="1"/>
</dbReference>
<dbReference type="RefSeq" id="WP_179941737.1">
    <property type="nucleotide sequence ID" value="NZ_JACBYF010000019.1"/>
</dbReference>
<sequence length="242" mass="27740">MRLDKFLTKCTILSRSEAKKAIKKGIIVNDNIVKDISFNVNENEDKVYLHDKLLTYSEFIYIMLNKPQGVLTATEDKHTKTVVDLLKDEDKILKPFSVGRLDKDTEGLILLTNDGELSHSLISPKKDIDKTYYVEVMGILDSFKKELFLEGIVIDDGYKCKPAKLDIIENTENISKAYITISEGKFHQIKRMMKAIDCRVTYLKRLSIGKLVLDEDLKLGEYRYLTDNEINNLKNKKLGGVI</sequence>
<keyword evidence="3 5" id="KW-0413">Isomerase</keyword>
<evidence type="ECO:0000256" key="2">
    <source>
        <dbReference type="ARBA" id="ARBA00022884"/>
    </source>
</evidence>
<dbReference type="InterPro" id="IPR036986">
    <property type="entry name" value="S4_RNA-bd_sf"/>
</dbReference>
<dbReference type="InterPro" id="IPR050343">
    <property type="entry name" value="RsuA_PseudoU_synthase"/>
</dbReference>
<dbReference type="PROSITE" id="PS50889">
    <property type="entry name" value="S4"/>
    <property type="match status" value="1"/>
</dbReference>
<dbReference type="SMART" id="SM00363">
    <property type="entry name" value="S4"/>
    <property type="match status" value="1"/>
</dbReference>
<dbReference type="PROSITE" id="PS01149">
    <property type="entry name" value="PSI_RSU"/>
    <property type="match status" value="1"/>
</dbReference>
<evidence type="ECO:0000313" key="8">
    <source>
        <dbReference type="Proteomes" id="UP000531840"/>
    </source>
</evidence>
<dbReference type="EC" id="5.4.99.-" evidence="5"/>